<dbReference type="InterPro" id="IPR015943">
    <property type="entry name" value="WD40/YVTN_repeat-like_dom_sf"/>
</dbReference>
<evidence type="ECO:0000256" key="5">
    <source>
        <dbReference type="ARBA" id="ARBA00007545"/>
    </source>
</evidence>
<dbReference type="Gene3D" id="2.130.10.10">
    <property type="entry name" value="YVTN repeat-like/Quinoprotein amine dehydrogenase"/>
    <property type="match status" value="1"/>
</dbReference>
<keyword evidence="11" id="KW-0235">DNA replication</keyword>
<dbReference type="GO" id="GO:0003682">
    <property type="term" value="F:chromatin binding"/>
    <property type="evidence" value="ECO:0007669"/>
    <property type="project" value="TreeGrafter"/>
</dbReference>
<dbReference type="GO" id="GO:0006260">
    <property type="term" value="P:DNA replication"/>
    <property type="evidence" value="ECO:0007669"/>
    <property type="project" value="UniProtKB-KW"/>
</dbReference>
<keyword evidence="25" id="KW-1185">Reference proteome</keyword>
<organism evidence="24 25">
    <name type="scientific">Gadus morhua</name>
    <name type="common">Atlantic cod</name>
    <dbReference type="NCBI Taxonomy" id="8049"/>
    <lineage>
        <taxon>Eukaryota</taxon>
        <taxon>Metazoa</taxon>
        <taxon>Chordata</taxon>
        <taxon>Craniata</taxon>
        <taxon>Vertebrata</taxon>
        <taxon>Euteleostomi</taxon>
        <taxon>Actinopterygii</taxon>
        <taxon>Neopterygii</taxon>
        <taxon>Teleostei</taxon>
        <taxon>Neoteleostei</taxon>
        <taxon>Acanthomorphata</taxon>
        <taxon>Zeiogadaria</taxon>
        <taxon>Gadariae</taxon>
        <taxon>Gadiformes</taxon>
        <taxon>Gadoidei</taxon>
        <taxon>Gadidae</taxon>
        <taxon>Gadus</taxon>
    </lineage>
</organism>
<feature type="repeat" description="WD" evidence="20">
    <location>
        <begin position="486"/>
        <end position="520"/>
    </location>
</feature>
<evidence type="ECO:0000256" key="2">
    <source>
        <dbReference type="ARBA" id="ARBA00004300"/>
    </source>
</evidence>
<dbReference type="InterPro" id="IPR052489">
    <property type="entry name" value="LRWD1"/>
</dbReference>
<accession>A0A8C4ZCQ3</accession>
<keyword evidence="8" id="KW-0963">Cytoplasm</keyword>
<dbReference type="GO" id="GO:0071169">
    <property type="term" value="P:establishment of protein localization to chromatin"/>
    <property type="evidence" value="ECO:0007669"/>
    <property type="project" value="TreeGrafter"/>
</dbReference>
<dbReference type="GeneID" id="115546686"/>
<dbReference type="RefSeq" id="XP_030216225.1">
    <property type="nucleotide sequence ID" value="XM_030360365.1"/>
</dbReference>
<dbReference type="InterPro" id="IPR056160">
    <property type="entry name" value="WD_LRWD1"/>
</dbReference>
<feature type="compositionally biased region" description="Low complexity" evidence="21">
    <location>
        <begin position="285"/>
        <end position="297"/>
    </location>
</feature>
<evidence type="ECO:0000256" key="8">
    <source>
        <dbReference type="ARBA" id="ARBA00022490"/>
    </source>
</evidence>
<dbReference type="InterPro" id="IPR032675">
    <property type="entry name" value="LRR_dom_sf"/>
</dbReference>
<keyword evidence="9 20" id="KW-0853">WD repeat</keyword>
<evidence type="ECO:0000256" key="17">
    <source>
        <dbReference type="ARBA" id="ARBA00023242"/>
    </source>
</evidence>
<dbReference type="InterPro" id="IPR001611">
    <property type="entry name" value="Leu-rich_rpt"/>
</dbReference>
<keyword evidence="13" id="KW-0995">Kinetochore</keyword>
<evidence type="ECO:0000256" key="3">
    <source>
        <dbReference type="ARBA" id="ARBA00004574"/>
    </source>
</evidence>
<evidence type="ECO:0000313" key="25">
    <source>
        <dbReference type="Proteomes" id="UP000694546"/>
    </source>
</evidence>
<dbReference type="OrthoDB" id="7318948at2759"/>
<dbReference type="PROSITE" id="PS50294">
    <property type="entry name" value="WD_REPEATS_REGION"/>
    <property type="match status" value="1"/>
</dbReference>
<evidence type="ECO:0000256" key="12">
    <source>
        <dbReference type="ARBA" id="ARBA00022737"/>
    </source>
</evidence>
<dbReference type="InterPro" id="IPR019775">
    <property type="entry name" value="WD40_repeat_CS"/>
</dbReference>
<evidence type="ECO:0000256" key="7">
    <source>
        <dbReference type="ARBA" id="ARBA00022454"/>
    </source>
</evidence>
<feature type="region of interest" description="Disordered" evidence="21">
    <location>
        <begin position="213"/>
        <end position="361"/>
    </location>
</feature>
<keyword evidence="17" id="KW-0539">Nucleus</keyword>
<evidence type="ECO:0000256" key="14">
    <source>
        <dbReference type="ARBA" id="ARBA00022853"/>
    </source>
</evidence>
<keyword evidence="12" id="KW-0677">Repeat</keyword>
<evidence type="ECO:0000256" key="11">
    <source>
        <dbReference type="ARBA" id="ARBA00022705"/>
    </source>
</evidence>
<dbReference type="GO" id="GO:0005813">
    <property type="term" value="C:centrosome"/>
    <property type="evidence" value="ECO:0007669"/>
    <property type="project" value="UniProtKB-SubCell"/>
</dbReference>
<evidence type="ECO:0000256" key="15">
    <source>
        <dbReference type="ARBA" id="ARBA00022895"/>
    </source>
</evidence>
<comment type="similarity">
    <text evidence="5">Belongs to the LRWD1 family.</text>
</comment>
<evidence type="ECO:0000256" key="20">
    <source>
        <dbReference type="PROSITE-ProRule" id="PRU00221"/>
    </source>
</evidence>
<feature type="domain" description="Leucine-rich repeat and WD repeat-containing protein 1 WD" evidence="23">
    <location>
        <begin position="361"/>
        <end position="748"/>
    </location>
</feature>
<dbReference type="Ensembl" id="ENSGMOT00000010656.2">
    <property type="protein sequence ID" value="ENSGMOP00000010374.2"/>
    <property type="gene ID" value="ENSGMOG00000009685.2"/>
</dbReference>
<gene>
    <name evidence="24" type="primary">lrwd1</name>
</gene>
<evidence type="ECO:0000256" key="6">
    <source>
        <dbReference type="ARBA" id="ARBA00015536"/>
    </source>
</evidence>
<evidence type="ECO:0000256" key="9">
    <source>
        <dbReference type="ARBA" id="ARBA00022574"/>
    </source>
</evidence>
<dbReference type="PROSITE" id="PS00678">
    <property type="entry name" value="WD_REPEATS_1"/>
    <property type="match status" value="1"/>
</dbReference>
<dbReference type="Pfam" id="PF23211">
    <property type="entry name" value="LRR_LRWD1"/>
    <property type="match status" value="1"/>
</dbReference>
<dbReference type="SUPFAM" id="SSF50978">
    <property type="entry name" value="WD40 repeat-like"/>
    <property type="match status" value="1"/>
</dbReference>
<protein>
    <recommendedName>
        <fullName evidence="6">Leucine-rich repeat and WD repeat-containing protein 1</fullName>
    </recommendedName>
    <alternativeName>
        <fullName evidence="19">Origin recognition complex-associated protein</fullName>
    </alternativeName>
</protein>
<reference evidence="24" key="2">
    <citation type="submission" date="2025-09" db="UniProtKB">
        <authorList>
            <consortium name="Ensembl"/>
        </authorList>
    </citation>
    <scope>IDENTIFICATION</scope>
</reference>
<dbReference type="GO" id="GO:0000776">
    <property type="term" value="C:kinetochore"/>
    <property type="evidence" value="ECO:0007669"/>
    <property type="project" value="UniProtKB-KW"/>
</dbReference>
<evidence type="ECO:0000256" key="13">
    <source>
        <dbReference type="ARBA" id="ARBA00022838"/>
    </source>
</evidence>
<feature type="domain" description="Leucine-rich repeat and WD repeat-containing protein 1 LRR" evidence="22">
    <location>
        <begin position="8"/>
        <end position="197"/>
    </location>
</feature>
<evidence type="ECO:0000313" key="24">
    <source>
        <dbReference type="Ensembl" id="ENSGMOP00000010374.2"/>
    </source>
</evidence>
<keyword evidence="16" id="KW-0206">Cytoskeleton</keyword>
<evidence type="ECO:0000256" key="1">
    <source>
        <dbReference type="ARBA" id="ARBA00004123"/>
    </source>
</evidence>
<dbReference type="SUPFAM" id="SSF52058">
    <property type="entry name" value="L domain-like"/>
    <property type="match status" value="1"/>
</dbReference>
<proteinExistence type="inferred from homology"/>
<evidence type="ECO:0000256" key="16">
    <source>
        <dbReference type="ARBA" id="ARBA00023212"/>
    </source>
</evidence>
<dbReference type="InterPro" id="IPR036322">
    <property type="entry name" value="WD40_repeat_dom_sf"/>
</dbReference>
<dbReference type="PROSITE" id="PS50082">
    <property type="entry name" value="WD_REPEATS_2"/>
    <property type="match status" value="1"/>
</dbReference>
<keyword evidence="15" id="KW-0779">Telomere</keyword>
<dbReference type="PANTHER" id="PTHR24370">
    <property type="entry name" value="OPTICIN"/>
    <property type="match status" value="1"/>
</dbReference>
<evidence type="ECO:0000256" key="4">
    <source>
        <dbReference type="ARBA" id="ARBA00004629"/>
    </source>
</evidence>
<dbReference type="GO" id="GO:0005664">
    <property type="term" value="C:nuclear origin of replication recognition complex"/>
    <property type="evidence" value="ECO:0007669"/>
    <property type="project" value="TreeGrafter"/>
</dbReference>
<dbReference type="GeneTree" id="ENSGT00940000154248"/>
<dbReference type="InterPro" id="IPR001680">
    <property type="entry name" value="WD40_rpt"/>
</dbReference>
<name>A0A8C4ZCQ3_GADMO</name>
<dbReference type="OMA" id="TCPGQAY"/>
<evidence type="ECO:0000256" key="10">
    <source>
        <dbReference type="ARBA" id="ARBA00022614"/>
    </source>
</evidence>
<dbReference type="Pfam" id="PF23215">
    <property type="entry name" value="WD_LRWD1"/>
    <property type="match status" value="1"/>
</dbReference>
<dbReference type="GO" id="GO:0000781">
    <property type="term" value="C:chromosome, telomeric region"/>
    <property type="evidence" value="ECO:0007669"/>
    <property type="project" value="UniProtKB-SubCell"/>
</dbReference>
<keyword evidence="14" id="KW-0156">Chromatin regulator</keyword>
<keyword evidence="10" id="KW-0433">Leucine-rich repeat</keyword>
<evidence type="ECO:0000259" key="23">
    <source>
        <dbReference type="Pfam" id="PF23215"/>
    </source>
</evidence>
<dbReference type="PANTHER" id="PTHR24370:SF10">
    <property type="entry name" value="LEUCINE-RICH REPEAT AND WD REPEAT-CONTAINING PROTEIN 1"/>
    <property type="match status" value="1"/>
</dbReference>
<dbReference type="SMART" id="SM00320">
    <property type="entry name" value="WD40"/>
    <property type="match status" value="3"/>
</dbReference>
<evidence type="ECO:0000256" key="21">
    <source>
        <dbReference type="SAM" id="MobiDB-lite"/>
    </source>
</evidence>
<evidence type="ECO:0000259" key="22">
    <source>
        <dbReference type="Pfam" id="PF23211"/>
    </source>
</evidence>
<keyword evidence="7" id="KW-0158">Chromosome</keyword>
<dbReference type="GO" id="GO:0006325">
    <property type="term" value="P:chromatin organization"/>
    <property type="evidence" value="ECO:0007669"/>
    <property type="project" value="UniProtKB-KW"/>
</dbReference>
<sequence length="753" mass="83103">MAKITEMFLLARASPKNKTLEQIQTLNLSLLALKCKDLPVKLLSRLQSLESWDLSGNRLEELPQGLALPSLRSLDLSDNEMEDVTTLDSLTGLEELKLDGNIYITVNDEYKLMVLLPKLKMYNDKYIGSRADHIRHTSSSILHDRVVAVWATKFGVLETNSQEKVEDMERDFVATAQCSIQFGPNSTRDYIRWRVGILAKEYLRSLLQRTEEGDKSQEPIITKENNVINSPVKRKQSLLHQDLQLTPRKRARGDACSSPSKDSPGALHLTRQRAGPAGAVRASPRKAASAQLAASPAVKTPRRILVEQPPPKEDSGRPKRRATGDRGLPTSTATPVDREGSPRKRSCIRPRPPPREEGERVQLKPLHVLQCHSKQNSPEDFSTALWACAFQPLPHGGGDTSCFTAGGRLVATCGGDSICVIDCETGLVMKKYKVPGEEFFTLGWSTVQMSRDNGAPARPCAVLAAGGKRGLVTLTHPQSNVAYGEFRASRKALSTLRFSPRQGNLLFTGAYDNKITLWDIGGVDSQYKYKASQLMVLECSSTPLHLCLPPASPDTALLAATDSGLHCFNTQLSPGSGKRAAEMEITFPIYKQEDKDHSYRTIDGLGFLTNDIVASKCHLQPSIYLWSLGQTQGQAKRRGSVAAVLLAELQWATTSVPYLSLSTCPEEGYLVCGDDRGRLWSYSLHNLLLENNHQRRELVPPTEVLEWPAPLMRNSSPVEVPSINSVAMGQGLSYLVALSDKNMVVVWKREDSS</sequence>
<evidence type="ECO:0000256" key="18">
    <source>
        <dbReference type="ARBA" id="ARBA00023328"/>
    </source>
</evidence>
<dbReference type="InterPro" id="IPR056363">
    <property type="entry name" value="LRR_LRWD1_dom"/>
</dbReference>
<evidence type="ECO:0000256" key="19">
    <source>
        <dbReference type="ARBA" id="ARBA00033046"/>
    </source>
</evidence>
<dbReference type="AlphaFoldDB" id="A0A8C4ZCQ3"/>
<dbReference type="Gene3D" id="3.80.10.10">
    <property type="entry name" value="Ribonuclease Inhibitor"/>
    <property type="match status" value="1"/>
</dbReference>
<keyword evidence="18" id="KW-0137">Centromere</keyword>
<dbReference type="PROSITE" id="PS51450">
    <property type="entry name" value="LRR"/>
    <property type="match status" value="2"/>
</dbReference>
<dbReference type="Proteomes" id="UP000694546">
    <property type="component" value="Chromosome 7"/>
</dbReference>
<reference evidence="24" key="1">
    <citation type="submission" date="2025-08" db="UniProtKB">
        <authorList>
            <consortium name="Ensembl"/>
        </authorList>
    </citation>
    <scope>IDENTIFICATION</scope>
</reference>
<comment type="subcellular location">
    <subcellularLocation>
        <location evidence="4">Chromosome</location>
        <location evidence="4">Centromere</location>
        <location evidence="4">Kinetochore</location>
    </subcellularLocation>
    <subcellularLocation>
        <location evidence="3">Chromosome</location>
        <location evidence="3">Telomere</location>
    </subcellularLocation>
    <subcellularLocation>
        <location evidence="2">Cytoplasm</location>
        <location evidence="2">Cytoskeleton</location>
        <location evidence="2">Microtubule organizing center</location>
        <location evidence="2">Centrosome</location>
    </subcellularLocation>
    <subcellularLocation>
        <location evidence="1">Nucleus</location>
    </subcellularLocation>
</comment>